<keyword evidence="2" id="KW-1185">Reference proteome</keyword>
<evidence type="ECO:0000313" key="1">
    <source>
        <dbReference type="EMBL" id="TDY48242.1"/>
    </source>
</evidence>
<protein>
    <recommendedName>
        <fullName evidence="3">YtkA-like protein</fullName>
    </recommendedName>
</protein>
<name>A0A4R8LPL4_9BURK</name>
<dbReference type="Proteomes" id="UP000295509">
    <property type="component" value="Unassembled WGS sequence"/>
</dbReference>
<dbReference type="EMBL" id="SORE01000011">
    <property type="protein sequence ID" value="TDY48242.1"/>
    <property type="molecule type" value="Genomic_DNA"/>
</dbReference>
<organism evidence="1 2">
    <name type="scientific">Paraburkholderia rhizosphaerae</name>
    <dbReference type="NCBI Taxonomy" id="480658"/>
    <lineage>
        <taxon>Bacteria</taxon>
        <taxon>Pseudomonadati</taxon>
        <taxon>Pseudomonadota</taxon>
        <taxon>Betaproteobacteria</taxon>
        <taxon>Burkholderiales</taxon>
        <taxon>Burkholderiaceae</taxon>
        <taxon>Paraburkholderia</taxon>
    </lineage>
</organism>
<proteinExistence type="predicted"/>
<accession>A0A4R8LPL4</accession>
<comment type="caution">
    <text evidence="1">The sequence shown here is derived from an EMBL/GenBank/DDBJ whole genome shotgun (WGS) entry which is preliminary data.</text>
</comment>
<evidence type="ECO:0008006" key="3">
    <source>
        <dbReference type="Google" id="ProtNLM"/>
    </source>
</evidence>
<dbReference type="OrthoDB" id="9102167at2"/>
<evidence type="ECO:0000313" key="2">
    <source>
        <dbReference type="Proteomes" id="UP000295509"/>
    </source>
</evidence>
<dbReference type="AlphaFoldDB" id="A0A4R8LPL4"/>
<sequence>MLSRIHSILLVWMVLFVGTVSAAFADELTRSVTTRHLTVHYGVVPASHAPKLVSGSSPDAAHNVNLSVLTVALVDRSNGERIGNAHVMAVVKGPRSEASHLHAKPTTKPLDPAWADGTVTYSNMFDMRWGGIYHIELLITRKGETHPERVRFNIDQQF</sequence>
<reference evidence="1 2" key="1">
    <citation type="submission" date="2019-03" db="EMBL/GenBank/DDBJ databases">
        <title>Genomic Encyclopedia of Type Strains, Phase III (KMG-III): the genomes of soil and plant-associated and newly described type strains.</title>
        <authorList>
            <person name="Whitman W."/>
        </authorList>
    </citation>
    <scope>NUCLEOTIDE SEQUENCE [LARGE SCALE GENOMIC DNA]</scope>
    <source>
        <strain evidence="1 2">LMG 29544</strain>
    </source>
</reference>
<gene>
    <name evidence="1" type="ORF">BX592_111177</name>
</gene>